<name>A0A8J6NMT8_9BACT</name>
<evidence type="ECO:0000313" key="1">
    <source>
        <dbReference type="EMBL" id="MBC8363032.1"/>
    </source>
</evidence>
<evidence type="ECO:0000313" key="2">
    <source>
        <dbReference type="Proteomes" id="UP000603434"/>
    </source>
</evidence>
<organism evidence="1 2">
    <name type="scientific">Candidatus Desulfatibia profunda</name>
    <dbReference type="NCBI Taxonomy" id="2841695"/>
    <lineage>
        <taxon>Bacteria</taxon>
        <taxon>Pseudomonadati</taxon>
        <taxon>Thermodesulfobacteriota</taxon>
        <taxon>Desulfobacteria</taxon>
        <taxon>Desulfobacterales</taxon>
        <taxon>Desulfobacterales incertae sedis</taxon>
        <taxon>Candidatus Desulfatibia</taxon>
    </lineage>
</organism>
<protein>
    <submittedName>
        <fullName evidence="1">Uncharacterized protein</fullName>
    </submittedName>
</protein>
<comment type="caution">
    <text evidence="1">The sequence shown here is derived from an EMBL/GenBank/DDBJ whole genome shotgun (WGS) entry which is preliminary data.</text>
</comment>
<reference evidence="1 2" key="1">
    <citation type="submission" date="2020-08" db="EMBL/GenBank/DDBJ databases">
        <title>Bridging the membrane lipid divide: bacteria of the FCB group superphylum have the potential to synthesize archaeal ether lipids.</title>
        <authorList>
            <person name="Villanueva L."/>
            <person name="Von Meijenfeldt F.A.B."/>
            <person name="Westbye A.B."/>
            <person name="Yadav S."/>
            <person name="Hopmans E.C."/>
            <person name="Dutilh B.E."/>
            <person name="Sinninghe Damste J.S."/>
        </authorList>
    </citation>
    <scope>NUCLEOTIDE SEQUENCE [LARGE SCALE GENOMIC DNA]</scope>
    <source>
        <strain evidence="1">NIOZ-UU30</strain>
    </source>
</reference>
<feature type="non-terminal residue" evidence="1">
    <location>
        <position position="1"/>
    </location>
</feature>
<gene>
    <name evidence="1" type="ORF">H8E23_16730</name>
</gene>
<accession>A0A8J6NMT8</accession>
<dbReference type="EMBL" id="JACNJH010000247">
    <property type="protein sequence ID" value="MBC8363032.1"/>
    <property type="molecule type" value="Genomic_DNA"/>
</dbReference>
<proteinExistence type="predicted"/>
<sequence length="109" mass="13138">LWPYLGDWKGTLIHELAHVAVYRYQACRTKDYQNKTLFKNHWNIDIKSLLIKERFLREGHHGPSFQKAFITLSKRVIREFGAEIPYDDDLWKTLRYELEFLKRKKDAAV</sequence>
<dbReference type="AlphaFoldDB" id="A0A8J6NMT8"/>
<dbReference type="Proteomes" id="UP000603434">
    <property type="component" value="Unassembled WGS sequence"/>
</dbReference>